<dbReference type="GO" id="GO:0030170">
    <property type="term" value="F:pyridoxal phosphate binding"/>
    <property type="evidence" value="ECO:0007669"/>
    <property type="project" value="TreeGrafter"/>
</dbReference>
<proteinExistence type="inferred from homology"/>
<comment type="caution">
    <text evidence="5">The sequence shown here is derived from an EMBL/GenBank/DDBJ whole genome shotgun (WGS) entry which is preliminary data.</text>
</comment>
<evidence type="ECO:0000256" key="2">
    <source>
        <dbReference type="PIRSR" id="PIRSR000390-1"/>
    </source>
</evidence>
<protein>
    <submittedName>
        <fullName evidence="5">DegT/DnrJ/EryC1/StrS family aminotransferase</fullName>
    </submittedName>
</protein>
<dbReference type="InterPro" id="IPR000653">
    <property type="entry name" value="DegT/StrS_aminotransferase"/>
</dbReference>
<keyword evidence="3 4" id="KW-0663">Pyridoxal phosphate</keyword>
<dbReference type="Gene3D" id="3.90.1150.10">
    <property type="entry name" value="Aspartate Aminotransferase, domain 1"/>
    <property type="match status" value="1"/>
</dbReference>
<dbReference type="PANTHER" id="PTHR30244">
    <property type="entry name" value="TRANSAMINASE"/>
    <property type="match status" value="1"/>
</dbReference>
<dbReference type="InterPro" id="IPR015424">
    <property type="entry name" value="PyrdxlP-dep_Trfase"/>
</dbReference>
<gene>
    <name evidence="5" type="ORF">OJ997_22025</name>
</gene>
<dbReference type="EMBL" id="JAPDDP010000045">
    <property type="protein sequence ID" value="MDA0183004.1"/>
    <property type="molecule type" value="Genomic_DNA"/>
</dbReference>
<dbReference type="Gene3D" id="3.40.640.10">
    <property type="entry name" value="Type I PLP-dependent aspartate aminotransferase-like (Major domain)"/>
    <property type="match status" value="1"/>
</dbReference>
<feature type="active site" description="Proton acceptor" evidence="2">
    <location>
        <position position="185"/>
    </location>
</feature>
<evidence type="ECO:0000313" key="6">
    <source>
        <dbReference type="Proteomes" id="UP001147653"/>
    </source>
</evidence>
<dbReference type="CDD" id="cd00616">
    <property type="entry name" value="AHBA_syn"/>
    <property type="match status" value="1"/>
</dbReference>
<keyword evidence="6" id="KW-1185">Reference proteome</keyword>
<dbReference type="Proteomes" id="UP001147653">
    <property type="component" value="Unassembled WGS sequence"/>
</dbReference>
<dbReference type="SUPFAM" id="SSF53383">
    <property type="entry name" value="PLP-dependent transferases"/>
    <property type="match status" value="1"/>
</dbReference>
<organism evidence="5 6">
    <name type="scientific">Solirubrobacter phytolaccae</name>
    <dbReference type="NCBI Taxonomy" id="1404360"/>
    <lineage>
        <taxon>Bacteria</taxon>
        <taxon>Bacillati</taxon>
        <taxon>Actinomycetota</taxon>
        <taxon>Thermoleophilia</taxon>
        <taxon>Solirubrobacterales</taxon>
        <taxon>Solirubrobacteraceae</taxon>
        <taxon>Solirubrobacter</taxon>
    </lineage>
</organism>
<dbReference type="GO" id="GO:0008483">
    <property type="term" value="F:transaminase activity"/>
    <property type="evidence" value="ECO:0007669"/>
    <property type="project" value="UniProtKB-KW"/>
</dbReference>
<dbReference type="Pfam" id="PF01041">
    <property type="entry name" value="DegT_DnrJ_EryC1"/>
    <property type="match status" value="1"/>
</dbReference>
<reference evidence="5" key="1">
    <citation type="submission" date="2022-10" db="EMBL/GenBank/DDBJ databases">
        <title>The WGS of Solirubrobacter phytolaccae KCTC 29190.</title>
        <authorList>
            <person name="Jiang Z."/>
        </authorList>
    </citation>
    <scope>NUCLEOTIDE SEQUENCE</scope>
    <source>
        <strain evidence="5">KCTC 29190</strain>
    </source>
</reference>
<dbReference type="InterPro" id="IPR015422">
    <property type="entry name" value="PyrdxlP-dep_Trfase_small"/>
</dbReference>
<accession>A0A9X3S952</accession>
<dbReference type="InterPro" id="IPR015421">
    <property type="entry name" value="PyrdxlP-dep_Trfase_major"/>
</dbReference>
<keyword evidence="5" id="KW-0032">Aminotransferase</keyword>
<comment type="cofactor">
    <cofactor evidence="1">
        <name>pyridoxal 5'-phosphate</name>
        <dbReference type="ChEBI" id="CHEBI:597326"/>
    </cofactor>
</comment>
<sequence>MSWEIPLTDVVVTEEDLAAARACLESGWLTMGPRTGAFETAMTEWHGVPHAAAVSSGTAALHLACRALNLGPGDEVIVPAFTFLASAGCVRYCGATPVLADVVAPERPNLDPADVERRITPRTKAVIAVHFWGYPADIAGLRAVCEPRGIAIIEDAAQAIGARVDGDQLAGTAGTLGCLSFFSKKQLSVGEGGMVLTRDPELDASVRSLRSHAMTSGTWDRHTGRQESYDVVGFGFNYRMDELRAAFGLARLGRLRSEIEHRRAAVRGYRERLADVPGVTLVWDDAAVEAGSHFAFAVLFADGAARARARDLLAERGIQTTRYPVLHALTEYASFAGYGTLPAAEAAADRHLALPLSALTTEAHLDAVSEAVRAAA</sequence>
<name>A0A9X3S952_9ACTN</name>
<dbReference type="PIRSF" id="PIRSF000390">
    <property type="entry name" value="PLP_StrS"/>
    <property type="match status" value="1"/>
</dbReference>
<dbReference type="RefSeq" id="WP_270027389.1">
    <property type="nucleotide sequence ID" value="NZ_JAPDDP010000045.1"/>
</dbReference>
<dbReference type="PANTHER" id="PTHR30244:SF34">
    <property type="entry name" value="DTDP-4-AMINO-4,6-DIDEOXYGALACTOSE TRANSAMINASE"/>
    <property type="match status" value="1"/>
</dbReference>
<evidence type="ECO:0000256" key="1">
    <source>
        <dbReference type="ARBA" id="ARBA00001933"/>
    </source>
</evidence>
<evidence type="ECO:0000256" key="3">
    <source>
        <dbReference type="PIRSR" id="PIRSR000390-2"/>
    </source>
</evidence>
<dbReference type="GO" id="GO:0000271">
    <property type="term" value="P:polysaccharide biosynthetic process"/>
    <property type="evidence" value="ECO:0007669"/>
    <property type="project" value="TreeGrafter"/>
</dbReference>
<comment type="similarity">
    <text evidence="4">Belongs to the DegT/DnrJ/EryC1 family.</text>
</comment>
<keyword evidence="5" id="KW-0808">Transferase</keyword>
<evidence type="ECO:0000256" key="4">
    <source>
        <dbReference type="RuleBase" id="RU004508"/>
    </source>
</evidence>
<feature type="modified residue" description="N6-(pyridoxal phosphate)lysine" evidence="3">
    <location>
        <position position="185"/>
    </location>
</feature>
<dbReference type="AlphaFoldDB" id="A0A9X3S952"/>
<evidence type="ECO:0000313" key="5">
    <source>
        <dbReference type="EMBL" id="MDA0183004.1"/>
    </source>
</evidence>